<dbReference type="Pfam" id="PF23232">
    <property type="entry name" value="AAA_lid_13"/>
    <property type="match status" value="1"/>
</dbReference>
<organism evidence="2 3">
    <name type="scientific">Endocarpon pusillum (strain Z07020 / HMAS-L-300199)</name>
    <name type="common">Lichen-forming fungus</name>
    <dbReference type="NCBI Taxonomy" id="1263415"/>
    <lineage>
        <taxon>Eukaryota</taxon>
        <taxon>Fungi</taxon>
        <taxon>Dikarya</taxon>
        <taxon>Ascomycota</taxon>
        <taxon>Pezizomycotina</taxon>
        <taxon>Eurotiomycetes</taxon>
        <taxon>Chaetothyriomycetidae</taxon>
        <taxon>Verrucariales</taxon>
        <taxon>Verrucariaceae</taxon>
        <taxon>Endocarpon</taxon>
    </lineage>
</organism>
<dbReference type="Proteomes" id="UP000019373">
    <property type="component" value="Unassembled WGS sequence"/>
</dbReference>
<gene>
    <name evidence="2" type="ORF">EPUS_05690</name>
</gene>
<dbReference type="OrthoDB" id="10042665at2759"/>
<dbReference type="HOGENOM" id="CLU_004471_6_3_1"/>
<dbReference type="SMART" id="SM00382">
    <property type="entry name" value="AAA"/>
    <property type="match status" value="1"/>
</dbReference>
<dbReference type="SUPFAM" id="SSF52540">
    <property type="entry name" value="P-loop containing nucleoside triphosphate hydrolases"/>
    <property type="match status" value="1"/>
</dbReference>
<dbReference type="InterPro" id="IPR054289">
    <property type="entry name" value="DUF7025"/>
</dbReference>
<dbReference type="Pfam" id="PF22942">
    <property type="entry name" value="DUF7025"/>
    <property type="match status" value="1"/>
</dbReference>
<proteinExistence type="predicted"/>
<name>U1GL99_ENDPU</name>
<dbReference type="RefSeq" id="XP_007801713.1">
    <property type="nucleotide sequence ID" value="XM_007803522.1"/>
</dbReference>
<evidence type="ECO:0000313" key="2">
    <source>
        <dbReference type="EMBL" id="ERF72636.1"/>
    </source>
</evidence>
<dbReference type="Pfam" id="PF00004">
    <property type="entry name" value="AAA"/>
    <property type="match status" value="1"/>
</dbReference>
<dbReference type="PANTHER" id="PTHR46411">
    <property type="entry name" value="FAMILY ATPASE, PUTATIVE-RELATED"/>
    <property type="match status" value="1"/>
</dbReference>
<dbReference type="CDD" id="cd19481">
    <property type="entry name" value="RecA-like_protease"/>
    <property type="match status" value="1"/>
</dbReference>
<dbReference type="EMBL" id="KE721068">
    <property type="protein sequence ID" value="ERF72636.1"/>
    <property type="molecule type" value="Genomic_DNA"/>
</dbReference>
<keyword evidence="3" id="KW-1185">Reference proteome</keyword>
<dbReference type="GO" id="GO:0016887">
    <property type="term" value="F:ATP hydrolysis activity"/>
    <property type="evidence" value="ECO:0007669"/>
    <property type="project" value="InterPro"/>
</dbReference>
<dbReference type="PANTHER" id="PTHR46411:SF2">
    <property type="entry name" value="AAA+ ATPASE DOMAIN-CONTAINING PROTEIN"/>
    <property type="match status" value="1"/>
</dbReference>
<dbReference type="GeneID" id="19240638"/>
<evidence type="ECO:0000259" key="1">
    <source>
        <dbReference type="SMART" id="SM00382"/>
    </source>
</evidence>
<dbReference type="eggNOG" id="KOG0742">
    <property type="taxonomic scope" value="Eukaryota"/>
</dbReference>
<evidence type="ECO:0000313" key="3">
    <source>
        <dbReference type="Proteomes" id="UP000019373"/>
    </source>
</evidence>
<dbReference type="InterPro" id="IPR027417">
    <property type="entry name" value="P-loop_NTPase"/>
</dbReference>
<dbReference type="InterPro" id="IPR056599">
    <property type="entry name" value="AAA_lid_fung"/>
</dbReference>
<dbReference type="AlphaFoldDB" id="U1GL99"/>
<protein>
    <recommendedName>
        <fullName evidence="1">AAA+ ATPase domain-containing protein</fullName>
    </recommendedName>
</protein>
<dbReference type="InterPro" id="IPR003593">
    <property type="entry name" value="AAA+_ATPase"/>
</dbReference>
<dbReference type="Gene3D" id="3.40.50.300">
    <property type="entry name" value="P-loop containing nucleotide triphosphate hydrolases"/>
    <property type="match status" value="1"/>
</dbReference>
<dbReference type="GO" id="GO:0005524">
    <property type="term" value="F:ATP binding"/>
    <property type="evidence" value="ECO:0007669"/>
    <property type="project" value="InterPro"/>
</dbReference>
<dbReference type="OMA" id="IVAPEDM"/>
<dbReference type="InterPro" id="IPR003959">
    <property type="entry name" value="ATPase_AAA_core"/>
</dbReference>
<reference evidence="3" key="1">
    <citation type="journal article" date="2014" name="BMC Genomics">
        <title>Genome characteristics reveal the impact of lichenization on lichen-forming fungus Endocarpon pusillum Hedwig (Verrucariales, Ascomycota).</title>
        <authorList>
            <person name="Wang Y.-Y."/>
            <person name="Liu B."/>
            <person name="Zhang X.-Y."/>
            <person name="Zhou Q.-M."/>
            <person name="Zhang T."/>
            <person name="Li H."/>
            <person name="Yu Y.-F."/>
            <person name="Zhang X.-L."/>
            <person name="Hao X.-Y."/>
            <person name="Wang M."/>
            <person name="Wang L."/>
            <person name="Wei J.-C."/>
        </authorList>
    </citation>
    <scope>NUCLEOTIDE SEQUENCE [LARGE SCALE GENOMIC DNA]</scope>
    <source>
        <strain evidence="3">Z07020 / HMAS-L-300199</strain>
    </source>
</reference>
<sequence length="669" mass="76452">MSTEIYNKALKATKSAQDEKASVAPEYKPELADITELEDRWGYVKRTSRTADQRQYLDDDRYASYAMVLRRRLNDKEQPKFTQLEIRSPLIRKLLQVVCGDNDLVNTAASVIIISSPYLALFLYRNEIRKYVEECKPEADKIHVSILVAFINRHLKVVESELERLLPSYRISFAIAWTLLRPGTIVVAQRDYYEECYVVETLNIVQTQTGPELHVNVRGWDYNGARFGPVARTMIIPYFPGVRQITALEIYPISFHQEKDGGDLSKRLTERGYKWRKMLNKTHKSYKGKLNLAWTTPFNRAESASVEGLVARHYSGRVMLDYTSHQQANPSQATILSESSAKAGTANNTKDSEAVDIPTIKDHHLSYPDDSTYEMTPDQAFLCPARIRGFSLTDKTWAFFLVDSVNDISWGENTLKRLEIDPEIKETLKALVNTHSKKEGRLNGTLDDIISGKGQGLVFLLSGAPGLGKTLTAECIAEELQLPLYSITSGELGTDVAKIDVQLRNLFSRARSWQAILLLDEADVFLAKRQTADLKRNALVSVFLRSIEYYQGILFLTTNRSKDFDEAFQSRIHFKIHYKPLDAKRRAILWRNLHQSLNGSNGSMWDEAVYSRFGQEFEINGREIKNIFNTAISVAEYDKEILKEEHVRRVYDLSLIWRQGANEEETSVD</sequence>
<accession>U1GL99</accession>
<feature type="domain" description="AAA+ ATPase" evidence="1">
    <location>
        <begin position="455"/>
        <end position="582"/>
    </location>
</feature>